<name>A0A1M5BYR2_9BURK</name>
<evidence type="ECO:0000313" key="2">
    <source>
        <dbReference type="EMBL" id="SHF47654.1"/>
    </source>
</evidence>
<evidence type="ECO:0000256" key="1">
    <source>
        <dbReference type="SAM" id="Phobius"/>
    </source>
</evidence>
<organism evidence="2 3">
    <name type="scientific">Lampropedia hyalina DSM 16112</name>
    <dbReference type="NCBI Taxonomy" id="1122156"/>
    <lineage>
        <taxon>Bacteria</taxon>
        <taxon>Pseudomonadati</taxon>
        <taxon>Pseudomonadota</taxon>
        <taxon>Betaproteobacteria</taxon>
        <taxon>Burkholderiales</taxon>
        <taxon>Comamonadaceae</taxon>
        <taxon>Lampropedia</taxon>
    </lineage>
</organism>
<keyword evidence="1" id="KW-0812">Transmembrane</keyword>
<keyword evidence="1" id="KW-1133">Transmembrane helix</keyword>
<dbReference type="AlphaFoldDB" id="A0A1M5BYR2"/>
<protein>
    <submittedName>
        <fullName evidence="2">Uncharacterized protein</fullName>
    </submittedName>
</protein>
<gene>
    <name evidence="2" type="ORF">SAMN02745117_02018</name>
</gene>
<reference evidence="2 3" key="1">
    <citation type="submission" date="2016-11" db="EMBL/GenBank/DDBJ databases">
        <authorList>
            <person name="Jaros S."/>
            <person name="Januszkiewicz K."/>
            <person name="Wedrychowicz H."/>
        </authorList>
    </citation>
    <scope>NUCLEOTIDE SEQUENCE [LARGE SCALE GENOMIC DNA]</scope>
    <source>
        <strain evidence="2 3">DSM 16112</strain>
    </source>
</reference>
<feature type="transmembrane region" description="Helical" evidence="1">
    <location>
        <begin position="68"/>
        <end position="85"/>
    </location>
</feature>
<proteinExistence type="predicted"/>
<dbReference type="RefSeq" id="WP_143164496.1">
    <property type="nucleotide sequence ID" value="NZ_FQUZ01000024.1"/>
</dbReference>
<keyword evidence="3" id="KW-1185">Reference proteome</keyword>
<feature type="transmembrane region" description="Helical" evidence="1">
    <location>
        <begin position="44"/>
        <end position="62"/>
    </location>
</feature>
<keyword evidence="1" id="KW-0472">Membrane</keyword>
<dbReference type="EMBL" id="FQUZ01000024">
    <property type="protein sequence ID" value="SHF47654.1"/>
    <property type="molecule type" value="Genomic_DNA"/>
</dbReference>
<dbReference type="Proteomes" id="UP000184327">
    <property type="component" value="Unassembled WGS sequence"/>
</dbReference>
<feature type="transmembrane region" description="Helical" evidence="1">
    <location>
        <begin position="12"/>
        <end position="32"/>
    </location>
</feature>
<dbReference type="STRING" id="1122156.SAMN02745117_02018"/>
<accession>A0A1M5BYR2</accession>
<evidence type="ECO:0000313" key="3">
    <source>
        <dbReference type="Proteomes" id="UP000184327"/>
    </source>
</evidence>
<sequence>MHHPHATQTLWGLRLLLLLGLVTIHPLSRLLPTSHGWENGIFENAQIMVLLTAGLCAAFWAWHASHMPLRWFWCMVTPLWFIMALRELSWGAALLDPIFFSFETGPEYPSSRTMPARNFIIGTAAAALLGSVLIFILTRQYRTLARLWQQKSIPVLELTFALLATALVVAAENRLRLEQILLLSHSQGQLMEEIAEFWVYSSLAVAQWYVFLTDLTTQPAGSFDLLHPRAGS</sequence>
<dbReference type="OrthoDB" id="1679451at2"/>
<feature type="transmembrane region" description="Helical" evidence="1">
    <location>
        <begin position="119"/>
        <end position="141"/>
    </location>
</feature>